<organism evidence="2 3">
    <name type="scientific">Pediococcus ethanolidurans</name>
    <dbReference type="NCBI Taxonomy" id="319653"/>
    <lineage>
        <taxon>Bacteria</taxon>
        <taxon>Bacillati</taxon>
        <taxon>Bacillota</taxon>
        <taxon>Bacilli</taxon>
        <taxon>Lactobacillales</taxon>
        <taxon>Lactobacillaceae</taxon>
        <taxon>Pediococcus</taxon>
    </lineage>
</organism>
<gene>
    <name evidence="2" type="ORF">IV87_GL000949</name>
</gene>
<dbReference type="SUPFAM" id="SSF48150">
    <property type="entry name" value="DNA-glycosylase"/>
    <property type="match status" value="1"/>
</dbReference>
<feature type="binding site" evidence="1">
    <location>
        <position position="205"/>
    </location>
    <ligand>
        <name>Zn(2+)</name>
        <dbReference type="ChEBI" id="CHEBI:29105"/>
    </ligand>
</feature>
<dbReference type="PANTHER" id="PTHR30037">
    <property type="entry name" value="DNA-3-METHYLADENINE GLYCOSYLASE 1"/>
    <property type="match status" value="1"/>
</dbReference>
<feature type="binding site" evidence="1">
    <location>
        <position position="209"/>
    </location>
    <ligand>
        <name>Zn(2+)</name>
        <dbReference type="ChEBI" id="CHEBI:29105"/>
    </ligand>
</feature>
<dbReference type="InterPro" id="IPR005019">
    <property type="entry name" value="Adenine_glyco"/>
</dbReference>
<dbReference type="GO" id="GO:0046872">
    <property type="term" value="F:metal ion binding"/>
    <property type="evidence" value="ECO:0007669"/>
    <property type="project" value="UniProtKB-KW"/>
</dbReference>
<name>A0A0R2K6C5_9LACO</name>
<dbReference type="PATRIC" id="fig|319653.3.peg.959"/>
<dbReference type="InterPro" id="IPR011257">
    <property type="entry name" value="DNA_glycosylase"/>
</dbReference>
<evidence type="ECO:0000313" key="2">
    <source>
        <dbReference type="EMBL" id="KRN81741.1"/>
    </source>
</evidence>
<protein>
    <submittedName>
        <fullName evidence="2">DNA-3-methyladenine glycosylase I</fullName>
    </submittedName>
</protein>
<reference evidence="2 3" key="1">
    <citation type="journal article" date="2015" name="Genome Announc.">
        <title>Expanding the biotechnology potential of lactobacilli through comparative genomics of 213 strains and associated genera.</title>
        <authorList>
            <person name="Sun Z."/>
            <person name="Harris H.M."/>
            <person name="McCann A."/>
            <person name="Guo C."/>
            <person name="Argimon S."/>
            <person name="Zhang W."/>
            <person name="Yang X."/>
            <person name="Jeffery I.B."/>
            <person name="Cooney J.C."/>
            <person name="Kagawa T.F."/>
            <person name="Liu W."/>
            <person name="Song Y."/>
            <person name="Salvetti E."/>
            <person name="Wrobel A."/>
            <person name="Rasinkangas P."/>
            <person name="Parkhill J."/>
            <person name="Rea M.C."/>
            <person name="O'Sullivan O."/>
            <person name="Ritari J."/>
            <person name="Douillard F.P."/>
            <person name="Paul Ross R."/>
            <person name="Yang R."/>
            <person name="Briner A.E."/>
            <person name="Felis G.E."/>
            <person name="de Vos W.M."/>
            <person name="Barrangou R."/>
            <person name="Klaenhammer T.R."/>
            <person name="Caufield P.W."/>
            <person name="Cui Y."/>
            <person name="Zhang H."/>
            <person name="O'Toole P.W."/>
        </authorList>
    </citation>
    <scope>NUCLEOTIDE SEQUENCE [LARGE SCALE GENOMIC DNA]</scope>
    <source>
        <strain evidence="2 3">DSM 22301</strain>
    </source>
</reference>
<dbReference type="EMBL" id="JQBY01000020">
    <property type="protein sequence ID" value="KRN81741.1"/>
    <property type="molecule type" value="Genomic_DNA"/>
</dbReference>
<feature type="binding site" evidence="1">
    <location>
        <position position="47"/>
    </location>
    <ligand>
        <name>Zn(2+)</name>
        <dbReference type="ChEBI" id="CHEBI:29105"/>
    </ligand>
</feature>
<dbReference type="PANTHER" id="PTHR30037:SF4">
    <property type="entry name" value="DNA-3-METHYLADENINE GLYCOSYLASE I"/>
    <property type="match status" value="1"/>
</dbReference>
<accession>A0A0R2K6C5</accession>
<keyword evidence="1" id="KW-0862">Zinc</keyword>
<feature type="binding site" evidence="1">
    <location>
        <position position="33"/>
    </location>
    <ligand>
        <name>Zn(2+)</name>
        <dbReference type="ChEBI" id="CHEBI:29105"/>
    </ligand>
</feature>
<dbReference type="Gene3D" id="1.10.340.30">
    <property type="entry name" value="Hypothetical protein, domain 2"/>
    <property type="match status" value="1"/>
</dbReference>
<keyword evidence="1" id="KW-0479">Metal-binding</keyword>
<dbReference type="InterPro" id="IPR052891">
    <property type="entry name" value="DNA-3mA_glycosylase"/>
</dbReference>
<evidence type="ECO:0000256" key="1">
    <source>
        <dbReference type="PIRSR" id="PIRSR605019-1"/>
    </source>
</evidence>
<proteinExistence type="predicted"/>
<evidence type="ECO:0000313" key="3">
    <source>
        <dbReference type="Proteomes" id="UP000051749"/>
    </source>
</evidence>
<dbReference type="STRING" id="319653.SAMN04487973_11942"/>
<sequence length="214" mass="24987">MRYNKVNYVALFKFYWQPAEVTSMQQTLDDFICTWAKNGGPEIRAYHKNEWCQPAHDDQYIFEMMSLEIFQAGLNWELVLKKRPAFQKAFANFDLHKVAAMTSADTDRLLQDSSIIRNRLKIQDTVLNAKAFLEIQKEFGSFDHYIWQFVNDRQVNNHIRIPAEIHSKTPLSEKIAKDLKKHGFKFMGPTITYSFMQAIGLVNDHEISCMDNPG</sequence>
<dbReference type="AlphaFoldDB" id="A0A0R2K6C5"/>
<dbReference type="GO" id="GO:0006284">
    <property type="term" value="P:base-excision repair"/>
    <property type="evidence" value="ECO:0007669"/>
    <property type="project" value="InterPro"/>
</dbReference>
<dbReference type="GO" id="GO:0008725">
    <property type="term" value="F:DNA-3-methyladenine glycosylase activity"/>
    <property type="evidence" value="ECO:0007669"/>
    <property type="project" value="InterPro"/>
</dbReference>
<dbReference type="Pfam" id="PF03352">
    <property type="entry name" value="Adenine_glyco"/>
    <property type="match status" value="1"/>
</dbReference>
<dbReference type="Proteomes" id="UP000051749">
    <property type="component" value="Unassembled WGS sequence"/>
</dbReference>
<comment type="caution">
    <text evidence="2">The sequence shown here is derived from an EMBL/GenBank/DDBJ whole genome shotgun (WGS) entry which is preliminary data.</text>
</comment>